<dbReference type="Proteomes" id="UP000327157">
    <property type="component" value="Chromosome 6"/>
</dbReference>
<organism evidence="2 3">
    <name type="scientific">Pyrus ussuriensis x Pyrus communis</name>
    <dbReference type="NCBI Taxonomy" id="2448454"/>
    <lineage>
        <taxon>Eukaryota</taxon>
        <taxon>Viridiplantae</taxon>
        <taxon>Streptophyta</taxon>
        <taxon>Embryophyta</taxon>
        <taxon>Tracheophyta</taxon>
        <taxon>Spermatophyta</taxon>
        <taxon>Magnoliopsida</taxon>
        <taxon>eudicotyledons</taxon>
        <taxon>Gunneridae</taxon>
        <taxon>Pentapetalae</taxon>
        <taxon>rosids</taxon>
        <taxon>fabids</taxon>
        <taxon>Rosales</taxon>
        <taxon>Rosaceae</taxon>
        <taxon>Amygdaloideae</taxon>
        <taxon>Maleae</taxon>
        <taxon>Pyrus</taxon>
    </lineage>
</organism>
<feature type="transmembrane region" description="Helical" evidence="1">
    <location>
        <begin position="7"/>
        <end position="24"/>
    </location>
</feature>
<keyword evidence="1" id="KW-1133">Transmembrane helix</keyword>
<accession>A0A5N5HYR9</accession>
<feature type="transmembrane region" description="Helical" evidence="1">
    <location>
        <begin position="174"/>
        <end position="194"/>
    </location>
</feature>
<feature type="transmembrane region" description="Helical" evidence="1">
    <location>
        <begin position="36"/>
        <end position="56"/>
    </location>
</feature>
<name>A0A5N5HYR9_9ROSA</name>
<proteinExistence type="predicted"/>
<reference evidence="2 3" key="1">
    <citation type="submission" date="2019-09" db="EMBL/GenBank/DDBJ databases">
        <authorList>
            <person name="Ou C."/>
        </authorList>
    </citation>
    <scope>NUCLEOTIDE SEQUENCE [LARGE SCALE GENOMIC DNA]</scope>
    <source>
        <strain evidence="2">S2</strain>
        <tissue evidence="2">Leaf</tissue>
    </source>
</reference>
<reference evidence="3" key="2">
    <citation type="submission" date="2019-10" db="EMBL/GenBank/DDBJ databases">
        <title>A de novo genome assembly of a pear dwarfing rootstock.</title>
        <authorList>
            <person name="Wang F."/>
            <person name="Wang J."/>
            <person name="Li S."/>
            <person name="Zhang Y."/>
            <person name="Fang M."/>
            <person name="Ma L."/>
            <person name="Zhao Y."/>
            <person name="Jiang S."/>
        </authorList>
    </citation>
    <scope>NUCLEOTIDE SEQUENCE [LARGE SCALE GENOMIC DNA]</scope>
</reference>
<protein>
    <submittedName>
        <fullName evidence="2">Uncharacterized protein</fullName>
    </submittedName>
</protein>
<evidence type="ECO:0000313" key="3">
    <source>
        <dbReference type="Proteomes" id="UP000327157"/>
    </source>
</evidence>
<comment type="caution">
    <text evidence="2">The sequence shown here is derived from an EMBL/GenBank/DDBJ whole genome shotgun (WGS) entry which is preliminary data.</text>
</comment>
<evidence type="ECO:0000256" key="1">
    <source>
        <dbReference type="SAM" id="Phobius"/>
    </source>
</evidence>
<keyword evidence="1" id="KW-0812">Transmembrane</keyword>
<keyword evidence="3" id="KW-1185">Reference proteome</keyword>
<dbReference type="AlphaFoldDB" id="A0A5N5HYR9"/>
<reference evidence="2 3" key="3">
    <citation type="submission" date="2019-11" db="EMBL/GenBank/DDBJ databases">
        <title>A de novo genome assembly of a pear dwarfing rootstock.</title>
        <authorList>
            <person name="Wang F."/>
            <person name="Wang J."/>
            <person name="Li S."/>
            <person name="Zhang Y."/>
            <person name="Fang M."/>
            <person name="Ma L."/>
            <person name="Zhao Y."/>
            <person name="Jiang S."/>
        </authorList>
    </citation>
    <scope>NUCLEOTIDE SEQUENCE [LARGE SCALE GENOMIC DNA]</scope>
    <source>
        <strain evidence="2">S2</strain>
        <tissue evidence="2">Leaf</tissue>
    </source>
</reference>
<evidence type="ECO:0000313" key="2">
    <source>
        <dbReference type="EMBL" id="KAB2632749.1"/>
    </source>
</evidence>
<gene>
    <name evidence="2" type="ORF">D8674_028996</name>
</gene>
<keyword evidence="1" id="KW-0472">Membrane</keyword>
<sequence>MARVGRRFLPSFFLSFVFCFYYSPPAFNPDLFYPSYLVGAPLLCSSLFRFSAMNIVEIMCRAPVVFPARVFLTPPTSPAYLSFAAALFVGFHGLHPDSCLSLCCCWLSVPCRCARVADRGRVLRLKRRYSAGDEGLDGFWLLQRGWLQWMFLVFLKLSVCLGCNNWLARCTLFCLGPLFACSCVCFGPCVVCLFGL</sequence>
<feature type="transmembrane region" description="Helical" evidence="1">
    <location>
        <begin position="146"/>
        <end position="167"/>
    </location>
</feature>
<feature type="transmembrane region" description="Helical" evidence="1">
    <location>
        <begin position="68"/>
        <end position="91"/>
    </location>
</feature>
<dbReference type="EMBL" id="SMOL01000120">
    <property type="protein sequence ID" value="KAB2632749.1"/>
    <property type="molecule type" value="Genomic_DNA"/>
</dbReference>